<accession>A0A8T7M9H5</accession>
<reference evidence="2" key="2">
    <citation type="journal article" date="2024" name="Nature">
        <title>Anoxygenic phototroph of the Chloroflexota uses a type I reaction centre.</title>
        <authorList>
            <person name="Tsuji J.M."/>
            <person name="Shaw N.A."/>
            <person name="Nagashima S."/>
            <person name="Venkiteswaran J.J."/>
            <person name="Schiff S.L."/>
            <person name="Watanabe T."/>
            <person name="Fukui M."/>
            <person name="Hanada S."/>
            <person name="Tank M."/>
            <person name="Neufeld J.D."/>
        </authorList>
    </citation>
    <scope>NUCLEOTIDE SEQUENCE</scope>
    <source>
        <strain evidence="2">L227-S17</strain>
    </source>
</reference>
<organism evidence="1 3">
    <name type="scientific">Candidatus Chlorohelix allophototropha</name>
    <dbReference type="NCBI Taxonomy" id="3003348"/>
    <lineage>
        <taxon>Bacteria</taxon>
        <taxon>Bacillati</taxon>
        <taxon>Chloroflexota</taxon>
        <taxon>Chloroflexia</taxon>
        <taxon>Candidatus Chloroheliales</taxon>
        <taxon>Candidatus Chloroheliaceae</taxon>
        <taxon>Candidatus Chlorohelix</taxon>
    </lineage>
</organism>
<dbReference type="AlphaFoldDB" id="A0A8T7M9H5"/>
<evidence type="ECO:0000313" key="2">
    <source>
        <dbReference type="EMBL" id="WJW68712.1"/>
    </source>
</evidence>
<protein>
    <submittedName>
        <fullName evidence="1">Uncharacterized protein</fullName>
    </submittedName>
</protein>
<reference evidence="1 3" key="1">
    <citation type="submission" date="2020-06" db="EMBL/GenBank/DDBJ databases">
        <title>Anoxygenic phototrophic Chloroflexota member uses a Type I reaction center.</title>
        <authorList>
            <person name="Tsuji J.M."/>
            <person name="Shaw N.A."/>
            <person name="Nagashima S."/>
            <person name="Venkiteswaran J."/>
            <person name="Schiff S.L."/>
            <person name="Hanada S."/>
            <person name="Tank M."/>
            <person name="Neufeld J.D."/>
        </authorList>
    </citation>
    <scope>NUCLEOTIDE SEQUENCE [LARGE SCALE GENOMIC DNA]</scope>
    <source>
        <strain evidence="1">L227-S17</strain>
    </source>
</reference>
<evidence type="ECO:0000313" key="3">
    <source>
        <dbReference type="Proteomes" id="UP000521676"/>
    </source>
</evidence>
<name>A0A8T7M9H5_9CHLR</name>
<dbReference type="Proteomes" id="UP001431572">
    <property type="component" value="Chromosome 2"/>
</dbReference>
<sequence length="60" mass="6263">MVGAGAGFGFVGALVNTGRIGMCPAACTLKGYAPDGGYPERRNDTLVWHKHGDCGTHTNR</sequence>
<dbReference type="RefSeq" id="WP_341470617.1">
    <property type="nucleotide sequence ID" value="NZ_CP128400.1"/>
</dbReference>
<dbReference type="EMBL" id="JACATZ010000003">
    <property type="protein sequence ID" value="NWJ48775.1"/>
    <property type="molecule type" value="Genomic_DNA"/>
</dbReference>
<keyword evidence="4" id="KW-1185">Reference proteome</keyword>
<gene>
    <name evidence="1" type="ORF">HXX08_23195</name>
    <name evidence="2" type="ORF">OZ401_004328</name>
</gene>
<evidence type="ECO:0000313" key="1">
    <source>
        <dbReference type="EMBL" id="NWJ48775.1"/>
    </source>
</evidence>
<dbReference type="Proteomes" id="UP000521676">
    <property type="component" value="Unassembled WGS sequence"/>
</dbReference>
<dbReference type="EMBL" id="CP128400">
    <property type="protein sequence ID" value="WJW68712.1"/>
    <property type="molecule type" value="Genomic_DNA"/>
</dbReference>
<evidence type="ECO:0000313" key="4">
    <source>
        <dbReference type="Proteomes" id="UP001431572"/>
    </source>
</evidence>
<proteinExistence type="predicted"/>